<protein>
    <submittedName>
        <fullName evidence="1">Uncharacterized protein</fullName>
    </submittedName>
</protein>
<organism evidence="1 2">
    <name type="scientific">Malassezia psittaci</name>
    <dbReference type="NCBI Taxonomy" id="1821823"/>
    <lineage>
        <taxon>Eukaryota</taxon>
        <taxon>Fungi</taxon>
        <taxon>Dikarya</taxon>
        <taxon>Basidiomycota</taxon>
        <taxon>Ustilaginomycotina</taxon>
        <taxon>Malasseziomycetes</taxon>
        <taxon>Malasseziales</taxon>
        <taxon>Malasseziaceae</taxon>
        <taxon>Malassezia</taxon>
    </lineage>
</organism>
<reference evidence="1" key="1">
    <citation type="submission" date="2023-02" db="EMBL/GenBank/DDBJ databases">
        <title>Mating type loci evolution in Malassezia.</title>
        <authorList>
            <person name="Coelho M.A."/>
        </authorList>
    </citation>
    <scope>NUCLEOTIDE SEQUENCE</scope>
    <source>
        <strain evidence="1">CBS 14136</strain>
    </source>
</reference>
<keyword evidence="2" id="KW-1185">Reference proteome</keyword>
<gene>
    <name evidence="1" type="ORF">MPSI1_000022</name>
</gene>
<accession>A0AAF0F230</accession>
<sequence>MAANEKATLQEYYGLAEKRSETPSVAKISATEWARTHSLESLIKHSVELMEGIKDLKADHQSLVYNHHQELVTASESIGKMRGGLSELQSRRNKLKDQISAIDAQRETVTSQASADHKQVDWDRSVAPVVTLPSRLRKEAQVSESSARQLYEEHKKTIEEWIDAGVDGARRIQTECETIISS</sequence>
<proteinExistence type="predicted"/>
<evidence type="ECO:0000313" key="2">
    <source>
        <dbReference type="Proteomes" id="UP001214628"/>
    </source>
</evidence>
<dbReference type="Proteomes" id="UP001214628">
    <property type="component" value="Chromosome 1"/>
</dbReference>
<dbReference type="AlphaFoldDB" id="A0AAF0F230"/>
<dbReference type="Pfam" id="PF08700">
    <property type="entry name" value="VPS51_Exo84_N"/>
    <property type="match status" value="1"/>
</dbReference>
<name>A0AAF0F230_9BASI</name>
<dbReference type="EMBL" id="CP118375">
    <property type="protein sequence ID" value="WFD41395.1"/>
    <property type="molecule type" value="Genomic_DNA"/>
</dbReference>
<evidence type="ECO:0000313" key="1">
    <source>
        <dbReference type="EMBL" id="WFD41395.1"/>
    </source>
</evidence>